<dbReference type="AlphaFoldDB" id="A0A1G2MQV1"/>
<dbReference type="Proteomes" id="UP000177943">
    <property type="component" value="Unassembled WGS sequence"/>
</dbReference>
<evidence type="ECO:0000313" key="2">
    <source>
        <dbReference type="Proteomes" id="UP000177943"/>
    </source>
</evidence>
<accession>A0A1G2MQV1</accession>
<reference evidence="1 2" key="1">
    <citation type="journal article" date="2016" name="Nat. Commun.">
        <title>Thousands of microbial genomes shed light on interconnected biogeochemical processes in an aquifer system.</title>
        <authorList>
            <person name="Anantharaman K."/>
            <person name="Brown C.T."/>
            <person name="Hug L.A."/>
            <person name="Sharon I."/>
            <person name="Castelle C.J."/>
            <person name="Probst A.J."/>
            <person name="Thomas B.C."/>
            <person name="Singh A."/>
            <person name="Wilkins M.J."/>
            <person name="Karaoz U."/>
            <person name="Brodie E.L."/>
            <person name="Williams K.H."/>
            <person name="Hubbard S.S."/>
            <person name="Banfield J.F."/>
        </authorList>
    </citation>
    <scope>NUCLEOTIDE SEQUENCE [LARGE SCALE GENOMIC DNA]</scope>
</reference>
<sequence>MEILGKIFGSTGRVKLMRMFLFNPDQSYTRADIRKRIHAGDRTLNRELSLLLRAGLVKRKVSASPRSVHKIVLWSLNNRFSYLTQLQNLLVGTIFLDNMEVVRRFSKAGHLKLLIVAGVFIRDPDSRADILIVGDRLRKNLIESVIRRMEGEIGKELRYAFLETPDFQYRLSISDKLIRDILEYPHQKLLDRLGLRP</sequence>
<evidence type="ECO:0000313" key="1">
    <source>
        <dbReference type="EMBL" id="OHA25401.1"/>
    </source>
</evidence>
<gene>
    <name evidence="1" type="ORF">A3D56_01285</name>
</gene>
<name>A0A1G2MQV1_9BACT</name>
<comment type="caution">
    <text evidence="1">The sequence shown here is derived from an EMBL/GenBank/DDBJ whole genome shotgun (WGS) entry which is preliminary data.</text>
</comment>
<dbReference type="EMBL" id="MHRP01000049">
    <property type="protein sequence ID" value="OHA25401.1"/>
    <property type="molecule type" value="Genomic_DNA"/>
</dbReference>
<evidence type="ECO:0008006" key="3">
    <source>
        <dbReference type="Google" id="ProtNLM"/>
    </source>
</evidence>
<organism evidence="1 2">
    <name type="scientific">Candidatus Taylorbacteria bacterium RIFCSPHIGHO2_02_FULL_45_35</name>
    <dbReference type="NCBI Taxonomy" id="1802311"/>
    <lineage>
        <taxon>Bacteria</taxon>
        <taxon>Candidatus Tayloriibacteriota</taxon>
    </lineage>
</organism>
<proteinExistence type="predicted"/>
<protein>
    <recommendedName>
        <fullName evidence="3">HTH arsR-type domain-containing protein</fullName>
    </recommendedName>
</protein>